<dbReference type="EMBL" id="CP043451">
    <property type="protein sequence ID" value="QEM06032.1"/>
    <property type="molecule type" value="Genomic_DNA"/>
</dbReference>
<organism evidence="2 4">
    <name type="scientific">Mucilaginibacter rubeus</name>
    <dbReference type="NCBI Taxonomy" id="2027860"/>
    <lineage>
        <taxon>Bacteria</taxon>
        <taxon>Pseudomonadati</taxon>
        <taxon>Bacteroidota</taxon>
        <taxon>Sphingobacteriia</taxon>
        <taxon>Sphingobacteriales</taxon>
        <taxon>Sphingobacteriaceae</taxon>
        <taxon>Mucilaginibacter</taxon>
    </lineage>
</organism>
<protein>
    <submittedName>
        <fullName evidence="2">SMI1/KNR4 family protein</fullName>
    </submittedName>
</protein>
<dbReference type="SMART" id="SM00860">
    <property type="entry name" value="SMI1_KNR4"/>
    <property type="match status" value="1"/>
</dbReference>
<evidence type="ECO:0000313" key="3">
    <source>
        <dbReference type="EMBL" id="QTE51443.1"/>
    </source>
</evidence>
<dbReference type="Proteomes" id="UP000663940">
    <property type="component" value="Chromosome"/>
</dbReference>
<evidence type="ECO:0000259" key="1">
    <source>
        <dbReference type="SMART" id="SM00860"/>
    </source>
</evidence>
<reference evidence="2 4" key="1">
    <citation type="submission" date="2019-08" db="EMBL/GenBank/DDBJ databases">
        <title>Comparative genome analysis confer to the adaptation heavy metal polluted environment.</title>
        <authorList>
            <person name="Li Y."/>
        </authorList>
    </citation>
    <scope>NUCLEOTIDE SEQUENCE [LARGE SCALE GENOMIC DNA]</scope>
    <source>
        <strain evidence="2 4">P2</strain>
    </source>
</reference>
<dbReference type="Proteomes" id="UP000250557">
    <property type="component" value="Chromosome"/>
</dbReference>
<evidence type="ECO:0000313" key="2">
    <source>
        <dbReference type="EMBL" id="QEM06032.1"/>
    </source>
</evidence>
<name>A0AAE6JK09_9SPHI</name>
<dbReference type="Gene3D" id="3.40.1580.10">
    <property type="entry name" value="SMI1/KNR4-like"/>
    <property type="match status" value="1"/>
</dbReference>
<dbReference type="InterPro" id="IPR018958">
    <property type="entry name" value="Knr4/Smi1-like_dom"/>
</dbReference>
<dbReference type="InterPro" id="IPR037883">
    <property type="entry name" value="Knr4/Smi1-like_sf"/>
</dbReference>
<evidence type="ECO:0000313" key="4">
    <source>
        <dbReference type="Proteomes" id="UP000250557"/>
    </source>
</evidence>
<gene>
    <name evidence="2" type="ORF">DIU31_021895</name>
    <name evidence="3" type="ORF">J3L21_05570</name>
</gene>
<dbReference type="RefSeq" id="WP_112651572.1">
    <property type="nucleotide sequence ID" value="NZ_CP043451.1"/>
</dbReference>
<proteinExistence type="predicted"/>
<evidence type="ECO:0000313" key="5">
    <source>
        <dbReference type="Proteomes" id="UP000663940"/>
    </source>
</evidence>
<dbReference type="AlphaFoldDB" id="A0AAE6JK09"/>
<keyword evidence="5" id="KW-1185">Reference proteome</keyword>
<dbReference type="Pfam" id="PF09346">
    <property type="entry name" value="SMI1_KNR4"/>
    <property type="match status" value="1"/>
</dbReference>
<accession>A0AAE6JK09</accession>
<sequence length="158" mass="18391">MTKAIYLFESISDVINYLKSHLDETDITLYEGATDQQIAELENSAGVKLPNDVKQFYKFSNGFISDEDQFRIVPLNELLSHDRGQNILYIGEYLCYCDTWALIINPENNCYQINHPDERGFVLTNSFSEFLSRFFIGGVFEQNGLYDWRDKIKSKETE</sequence>
<dbReference type="SUPFAM" id="SSF160631">
    <property type="entry name" value="SMI1/KNR4-like"/>
    <property type="match status" value="1"/>
</dbReference>
<dbReference type="EMBL" id="CP071880">
    <property type="protein sequence ID" value="QTE51443.1"/>
    <property type="molecule type" value="Genomic_DNA"/>
</dbReference>
<feature type="domain" description="Knr4/Smi1-like" evidence="1">
    <location>
        <begin position="32"/>
        <end position="133"/>
    </location>
</feature>
<reference evidence="3 5" key="2">
    <citation type="submission" date="2021-03" db="EMBL/GenBank/DDBJ databases">
        <title>Mucilaginibacter strains isolated from gold and copper mining confer multi heavy-metal resistance.</title>
        <authorList>
            <person name="Li Y."/>
        </authorList>
    </citation>
    <scope>NUCLEOTIDE SEQUENCE [LARGE SCALE GENOMIC DNA]</scope>
    <source>
        <strain evidence="3 5">P2-4</strain>
    </source>
</reference>